<comment type="subcellular location">
    <subcellularLocation>
        <location evidence="10">Endomembrane system</location>
        <topology evidence="10">Single-pass membrane protein</topology>
    </subcellularLocation>
    <subcellularLocation>
        <location evidence="1">Golgi apparatus membrane</location>
    </subcellularLocation>
    <subcellularLocation>
        <location evidence="2">Membrane</location>
        <topology evidence="2">Single-pass type II membrane protein</topology>
    </subcellularLocation>
</comment>
<dbReference type="STRING" id="4795.A0A225V378"/>
<evidence type="ECO:0000313" key="11">
    <source>
        <dbReference type="EMBL" id="OWY99553.1"/>
    </source>
</evidence>
<comment type="similarity">
    <text evidence="3">Belongs to the MNN1/MNT family.</text>
</comment>
<dbReference type="PANTHER" id="PTHR31646:SF1">
    <property type="entry name" value="ALPHA-1,2-MANNOSYLTRANSFERASE MNN2"/>
    <property type="match status" value="1"/>
</dbReference>
<evidence type="ECO:0000256" key="1">
    <source>
        <dbReference type="ARBA" id="ARBA00004394"/>
    </source>
</evidence>
<evidence type="ECO:0000256" key="9">
    <source>
        <dbReference type="ARBA" id="ARBA00023136"/>
    </source>
</evidence>
<name>A0A225V378_9STRA</name>
<dbReference type="Pfam" id="PF11051">
    <property type="entry name" value="Mannosyl_trans3"/>
    <property type="match status" value="1"/>
</dbReference>
<reference evidence="12" key="1">
    <citation type="submission" date="2017-03" db="EMBL/GenBank/DDBJ databases">
        <title>Phytopthora megakarya and P. palmivora, two closely related causual agents of cacao black pod achieved similar genome size and gene model numbers by different mechanisms.</title>
        <authorList>
            <person name="Ali S."/>
            <person name="Shao J."/>
            <person name="Larry D.J."/>
            <person name="Kronmiller B."/>
            <person name="Shen D."/>
            <person name="Strem M.D."/>
            <person name="Melnick R.L."/>
            <person name="Guiltinan M.J."/>
            <person name="Tyler B.M."/>
            <person name="Meinhardt L.W."/>
            <person name="Bailey B.A."/>
        </authorList>
    </citation>
    <scope>NUCLEOTIDE SEQUENCE [LARGE SCALE GENOMIC DNA]</scope>
    <source>
        <strain evidence="12">zdho120</strain>
    </source>
</reference>
<gene>
    <name evidence="11" type="ORF">PHMEG_00029428</name>
</gene>
<evidence type="ECO:0000256" key="7">
    <source>
        <dbReference type="ARBA" id="ARBA00022989"/>
    </source>
</evidence>
<dbReference type="GO" id="GO:0000026">
    <property type="term" value="F:alpha-1,2-mannosyltransferase activity"/>
    <property type="evidence" value="ECO:0007669"/>
    <property type="project" value="TreeGrafter"/>
</dbReference>
<dbReference type="AlphaFoldDB" id="A0A225V378"/>
<evidence type="ECO:0000313" key="12">
    <source>
        <dbReference type="Proteomes" id="UP000198211"/>
    </source>
</evidence>
<proteinExistence type="inferred from homology"/>
<keyword evidence="9" id="KW-0472">Membrane</keyword>
<evidence type="ECO:0000256" key="3">
    <source>
        <dbReference type="ARBA" id="ARBA00009105"/>
    </source>
</evidence>
<protein>
    <submittedName>
        <fullName evidence="11">Uncharacterized protein</fullName>
    </submittedName>
</protein>
<dbReference type="EMBL" id="NBNE01008373">
    <property type="protein sequence ID" value="OWY99553.1"/>
    <property type="molecule type" value="Genomic_DNA"/>
</dbReference>
<accession>A0A225V378</accession>
<evidence type="ECO:0000256" key="2">
    <source>
        <dbReference type="ARBA" id="ARBA00004606"/>
    </source>
</evidence>
<evidence type="ECO:0000256" key="4">
    <source>
        <dbReference type="ARBA" id="ARBA00022679"/>
    </source>
</evidence>
<keyword evidence="12" id="KW-1185">Reference proteome</keyword>
<feature type="non-terminal residue" evidence="11">
    <location>
        <position position="1"/>
    </location>
</feature>
<dbReference type="Proteomes" id="UP000198211">
    <property type="component" value="Unassembled WGS sequence"/>
</dbReference>
<keyword evidence="4" id="KW-0808">Transferase</keyword>
<comment type="caution">
    <text evidence="11">The sequence shown here is derived from an EMBL/GenBank/DDBJ whole genome shotgun (WGS) entry which is preliminary data.</text>
</comment>
<dbReference type="GO" id="GO:0000139">
    <property type="term" value="C:Golgi membrane"/>
    <property type="evidence" value="ECO:0007669"/>
    <property type="project" value="UniProtKB-SubCell"/>
</dbReference>
<dbReference type="GO" id="GO:0046354">
    <property type="term" value="P:mannan biosynthetic process"/>
    <property type="evidence" value="ECO:0007669"/>
    <property type="project" value="TreeGrafter"/>
</dbReference>
<evidence type="ECO:0000256" key="6">
    <source>
        <dbReference type="ARBA" id="ARBA00022968"/>
    </source>
</evidence>
<keyword evidence="8" id="KW-0333">Golgi apparatus</keyword>
<dbReference type="InterPro" id="IPR022751">
    <property type="entry name" value="Alpha_mannosyltransferase"/>
</dbReference>
<sequence>YVDMFEQESGQLLIDRRRHAAPLGLVMFYAFHLPNYFNRLKLAWGDKDLFRFAWLKLKAPFHMIEKLPAIAGEKTEMWFCGMTMVQHDPSGNVIFLHRNQLKLTGDSNRESFDPRLKKALGYNTQPLVPDDGYPDPAIWTHLVSFRESSPLSEYIIKKHVVMNKFTGLQRCFGGRELHTNPHFHTQDFADLNFAGLELHLRQFAMIGAQLQEKKRRLTT</sequence>
<evidence type="ECO:0000256" key="10">
    <source>
        <dbReference type="ARBA" id="ARBA00037847"/>
    </source>
</evidence>
<dbReference type="OrthoDB" id="430354at2759"/>
<evidence type="ECO:0000256" key="5">
    <source>
        <dbReference type="ARBA" id="ARBA00022692"/>
    </source>
</evidence>
<organism evidence="11 12">
    <name type="scientific">Phytophthora megakarya</name>
    <dbReference type="NCBI Taxonomy" id="4795"/>
    <lineage>
        <taxon>Eukaryota</taxon>
        <taxon>Sar</taxon>
        <taxon>Stramenopiles</taxon>
        <taxon>Oomycota</taxon>
        <taxon>Peronosporomycetes</taxon>
        <taxon>Peronosporales</taxon>
        <taxon>Peronosporaceae</taxon>
        <taxon>Phytophthora</taxon>
    </lineage>
</organism>
<evidence type="ECO:0000256" key="8">
    <source>
        <dbReference type="ARBA" id="ARBA00023034"/>
    </source>
</evidence>
<keyword evidence="6" id="KW-0735">Signal-anchor</keyword>
<keyword evidence="5" id="KW-0812">Transmembrane</keyword>
<keyword evidence="7" id="KW-1133">Transmembrane helix</keyword>
<dbReference type="PANTHER" id="PTHR31646">
    <property type="entry name" value="ALPHA-1,2-MANNOSYLTRANSFERASE MNN2"/>
    <property type="match status" value="1"/>
</dbReference>